<name>A0ABT6G0M8_9FLAO</name>
<keyword evidence="1" id="KW-1133">Transmembrane helix</keyword>
<feature type="transmembrane region" description="Helical" evidence="1">
    <location>
        <begin position="95"/>
        <end position="116"/>
    </location>
</feature>
<comment type="caution">
    <text evidence="2">The sequence shown here is derived from an EMBL/GenBank/DDBJ whole genome shotgun (WGS) entry which is preliminary data.</text>
</comment>
<organism evidence="2 3">
    <name type="scientific">Winogradskyella marincola</name>
    <dbReference type="NCBI Taxonomy" id="3037795"/>
    <lineage>
        <taxon>Bacteria</taxon>
        <taxon>Pseudomonadati</taxon>
        <taxon>Bacteroidota</taxon>
        <taxon>Flavobacteriia</taxon>
        <taxon>Flavobacteriales</taxon>
        <taxon>Flavobacteriaceae</taxon>
        <taxon>Winogradskyella</taxon>
    </lineage>
</organism>
<protein>
    <recommendedName>
        <fullName evidence="4">Photosystem I assembly protein Ycf4</fullName>
    </recommendedName>
</protein>
<accession>A0ABT6G0M8</accession>
<dbReference type="Proteomes" id="UP001529085">
    <property type="component" value="Unassembled WGS sequence"/>
</dbReference>
<evidence type="ECO:0000256" key="1">
    <source>
        <dbReference type="SAM" id="Phobius"/>
    </source>
</evidence>
<sequence length="219" mass="25029">MNQSNGFNQKDVDNRDIDSVDFTDISIKKNVEITPLKPGGSNFKTHVLIEKTSSQLRYKPSIGGALFGFIFFAIGFGFLIFNIGFNKWFIQEPSLFNFFGLAFGLVFAIAGGYMLYTLYKPRVFDKQSGYYYKGYNFKPNERKLKHQFRLKTIIAIQIIGETIRSKNGSYGSFELNLVLEDGTRRNVIDHGNIKSIIDDAHVLSRFLNVPIWHAESNKL</sequence>
<keyword evidence="1" id="KW-0472">Membrane</keyword>
<keyword evidence="1" id="KW-0812">Transmembrane</keyword>
<gene>
    <name evidence="2" type="ORF">P7122_06945</name>
</gene>
<dbReference type="RefSeq" id="WP_278005055.1">
    <property type="nucleotide sequence ID" value="NZ_JARSBN010000003.1"/>
</dbReference>
<evidence type="ECO:0000313" key="2">
    <source>
        <dbReference type="EMBL" id="MDG4715600.1"/>
    </source>
</evidence>
<keyword evidence="3" id="KW-1185">Reference proteome</keyword>
<evidence type="ECO:0008006" key="4">
    <source>
        <dbReference type="Google" id="ProtNLM"/>
    </source>
</evidence>
<evidence type="ECO:0000313" key="3">
    <source>
        <dbReference type="Proteomes" id="UP001529085"/>
    </source>
</evidence>
<feature type="transmembrane region" description="Helical" evidence="1">
    <location>
        <begin position="61"/>
        <end position="83"/>
    </location>
</feature>
<dbReference type="EMBL" id="JARSBN010000003">
    <property type="protein sequence ID" value="MDG4715600.1"/>
    <property type="molecule type" value="Genomic_DNA"/>
</dbReference>
<reference evidence="2 3" key="1">
    <citation type="submission" date="2023-03" db="EMBL/GenBank/DDBJ databases">
        <title>Strain YYF002 represents a novel species in the genus Winogradskyella isolated from seawater.</title>
        <authorList>
            <person name="Fu Z.-Y."/>
        </authorList>
    </citation>
    <scope>NUCLEOTIDE SEQUENCE [LARGE SCALE GENOMIC DNA]</scope>
    <source>
        <strain evidence="2 3">YYF002</strain>
    </source>
</reference>
<proteinExistence type="predicted"/>